<accession>A0ABX1IC28</accession>
<feature type="repeat" description="WD" evidence="3">
    <location>
        <begin position="970"/>
        <end position="1011"/>
    </location>
</feature>
<reference evidence="5 6" key="1">
    <citation type="submission" date="2020-04" db="EMBL/GenBank/DDBJ databases">
        <title>Draft Whole-Genome sequence of Marichromatium bheemlicum DSM 18632, type strain.</title>
        <authorList>
            <person name="Kyndt J.A."/>
            <person name="Meyer T.E."/>
        </authorList>
    </citation>
    <scope>NUCLEOTIDE SEQUENCE [LARGE SCALE GENOMIC DNA]</scope>
    <source>
        <strain evidence="5 6">DSM 18632</strain>
    </source>
</reference>
<dbReference type="InterPro" id="IPR049052">
    <property type="entry name" value="nSTAND1"/>
</dbReference>
<feature type="repeat" description="WD" evidence="3">
    <location>
        <begin position="1477"/>
        <end position="1508"/>
    </location>
</feature>
<dbReference type="InterPro" id="IPR001680">
    <property type="entry name" value="WD40_rpt"/>
</dbReference>
<keyword evidence="1 3" id="KW-0853">WD repeat</keyword>
<dbReference type="Proteomes" id="UP000740754">
    <property type="component" value="Unassembled WGS sequence"/>
</dbReference>
<feature type="repeat" description="WD" evidence="3">
    <location>
        <begin position="1392"/>
        <end position="1426"/>
    </location>
</feature>
<dbReference type="PROSITE" id="PS50294">
    <property type="entry name" value="WD_REPEATS_REGION"/>
    <property type="match status" value="3"/>
</dbReference>
<feature type="repeat" description="WD" evidence="3">
    <location>
        <begin position="1107"/>
        <end position="1150"/>
    </location>
</feature>
<dbReference type="Gene3D" id="2.130.10.10">
    <property type="entry name" value="YVTN repeat-like/Quinoprotein amine dehydrogenase"/>
    <property type="match status" value="3"/>
</dbReference>
<dbReference type="PROSITE" id="PS50082">
    <property type="entry name" value="WD_REPEATS_2"/>
    <property type="match status" value="8"/>
</dbReference>
<feature type="domain" description="Novel STAND NTPase 1" evidence="4">
    <location>
        <begin position="216"/>
        <end position="701"/>
    </location>
</feature>
<evidence type="ECO:0000259" key="4">
    <source>
        <dbReference type="Pfam" id="PF20703"/>
    </source>
</evidence>
<dbReference type="PANTHER" id="PTHR19848">
    <property type="entry name" value="WD40 REPEAT PROTEIN"/>
    <property type="match status" value="1"/>
</dbReference>
<name>A0ABX1IC28_9GAMM</name>
<evidence type="ECO:0000313" key="6">
    <source>
        <dbReference type="Proteomes" id="UP000740754"/>
    </source>
</evidence>
<organism evidence="5 6">
    <name type="scientific">Marichromatium bheemlicum</name>
    <dbReference type="NCBI Taxonomy" id="365339"/>
    <lineage>
        <taxon>Bacteria</taxon>
        <taxon>Pseudomonadati</taxon>
        <taxon>Pseudomonadota</taxon>
        <taxon>Gammaproteobacteria</taxon>
        <taxon>Chromatiales</taxon>
        <taxon>Chromatiaceae</taxon>
        <taxon>Marichromatium</taxon>
    </lineage>
</organism>
<gene>
    <name evidence="5" type="ORF">HF203_15270</name>
</gene>
<proteinExistence type="predicted"/>
<dbReference type="Pfam" id="PF20703">
    <property type="entry name" value="nSTAND1"/>
    <property type="match status" value="1"/>
</dbReference>
<dbReference type="EMBL" id="JAAXKX010000032">
    <property type="protein sequence ID" value="NKN34579.1"/>
    <property type="molecule type" value="Genomic_DNA"/>
</dbReference>
<dbReference type="SUPFAM" id="SSF50998">
    <property type="entry name" value="Quinoprotein alcohol dehydrogenase-like"/>
    <property type="match status" value="1"/>
</dbReference>
<dbReference type="PROSITE" id="PS00678">
    <property type="entry name" value="WD_REPEATS_1"/>
    <property type="match status" value="1"/>
</dbReference>
<dbReference type="InterPro" id="IPR019775">
    <property type="entry name" value="WD40_repeat_CS"/>
</dbReference>
<evidence type="ECO:0000313" key="5">
    <source>
        <dbReference type="EMBL" id="NKN34579.1"/>
    </source>
</evidence>
<feature type="repeat" description="WD" evidence="3">
    <location>
        <begin position="1066"/>
        <end position="1107"/>
    </location>
</feature>
<dbReference type="SMART" id="SM00320">
    <property type="entry name" value="WD40"/>
    <property type="match status" value="13"/>
</dbReference>
<feature type="repeat" description="WD" evidence="3">
    <location>
        <begin position="1253"/>
        <end position="1280"/>
    </location>
</feature>
<keyword evidence="2" id="KW-0677">Repeat</keyword>
<feature type="repeat" description="WD" evidence="3">
    <location>
        <begin position="1150"/>
        <end position="1184"/>
    </location>
</feature>
<dbReference type="SUPFAM" id="SSF50978">
    <property type="entry name" value="WD40 repeat-like"/>
    <property type="match status" value="1"/>
</dbReference>
<feature type="repeat" description="WD" evidence="3">
    <location>
        <begin position="1436"/>
        <end position="1467"/>
    </location>
</feature>
<sequence length="1593" mass="171155">MTETESPAPPVEPPVATPPRVRVFVSSPSDLGHERGLVRDLILALAREYRPYFDLSAVLWEEEALTAAQSFQAGLVRPAECEIVLVMLWTRLGTPLAEEPYGGMTGTEWEFVDAVEASARAGAPEVLVYRKQAPCLIDVNDAVRTREAVEERQRLEVFFQRHFFNPDGSFKRAFRQFEDDRALRELVEGQLRKLLNRRISIERRASGGAADWCGSPFRPERPFALADEPVFTGRETEVRELIARLERLRAGGQGLLLISGASGVGKSSLLHAGLLPRLLRPFLFAGVGGCRWCAPDLAGAQPLQALADALCAPAVLGDGLAGAGLDAVALARLLARDPELGATQVGIALDRLQGGEGGESRLALLCDPLDPLLASEDGAPSAVALAGVRALVALARSGRVWVIATLRDDALAGLADLPELAALVDADAWYPLAPIAPARIRQLVEIPARVAGIEHVDERDVAARGLVERLESDLAAVRHWPPLLELVLAELHHAAERREARRLAVADYHRLGGLEGLLRTRAERVWSGLDEAARAALPVLCRALLVLEGGEQRRPGSRDGDLATLSSHPQAMALLEALVAARLVVIERDPEGMAASSAPPPAFGFLAALRRLLAQSREEWLVRVGGWRDGRGADEAPAPVMTETESPPWAGGRAVVRLVHPVLARCWPVLRDWASAPEHARALRLRYRLSRQAWLWRRTDCNREYLLGEAGHAALADFVAAHGDELEALERDYLAHSRAHLLAQRRRNRWVRLTGLALLGLLLAASAAAYWAWDASRQATLNLQYSRLKEAAAAIALGNTPEAVGLAIGAAPYLPAAATDTLARAFTRNHLLAMAEAPGGDPEHALTPAFSDDGTWLATLSQTAGARLWRLRDGRFIAAGGLAPPGVGLEALRVSGGGEKVEVFGIGAAGVWRLPLETPRAPDWRCDGAPGGVRALAPDGRGLALTRVVDAGVAVCMVDLATPGRVRWQRVLHHAEIRSLDFSPDGALLVSASRDGRALLLDAASGVERARLPRGDTLDRPANRARFDHAGERVAVASADERVRLYGLDGRLLNTLGALERDGRTLRVHESAVRDLVFSPDDRFLVAVDDAGQVVRWTLANGAAEVLGHHGLSVERVELAAGDEEALVLSASLDKTARLWGLQTGRELAVFSHDGPVSGARFSRDGSRVLTYSARDGSARLWSVAPADGLSFRLEQDDHVWHLALAAPGDGSEVLMATAAFDGRVELWSHDRAHPEQAPRLLRRLQHAPEVRVRRVGFSPGARWLASAGFDGAARVWDLEGGGSCRAQVDPRCADPEATSCGGVHQVLFAPDGRWLLTAADVPETPLRLWDPADCSALPLPSAFAHDGHGVVAAAVGASADGALLVASGDAAGTLRVMRRDPGARWRRLCTLEAHQAAVTDLALAPDGSALASAGEDGRVALVELDGAGCTVPRLLDAGAGLVYAVGFAPDGEALVSAAQDGRAYLWTRAGAPLATLVGHRDRVYSAEFSPDGQWLLTAARDGELRLWRRPRRAQDAPLAAYLVLDAALGGVAYAHFSPDGNSLGAAYWENAAVWWRLWNESPAIDPAWVRVWGPERARLALIREAMRFQRGD</sequence>
<dbReference type="PANTHER" id="PTHR19848:SF8">
    <property type="entry name" value="F-BOX AND WD REPEAT DOMAIN CONTAINING 7"/>
    <property type="match status" value="1"/>
</dbReference>
<dbReference type="InterPro" id="IPR036322">
    <property type="entry name" value="WD40_repeat_dom_sf"/>
</dbReference>
<evidence type="ECO:0000256" key="1">
    <source>
        <dbReference type="ARBA" id="ARBA00022574"/>
    </source>
</evidence>
<dbReference type="RefSeq" id="WP_168670952.1">
    <property type="nucleotide sequence ID" value="NZ_JAAXKX010000032.1"/>
</dbReference>
<evidence type="ECO:0000256" key="3">
    <source>
        <dbReference type="PROSITE-ProRule" id="PRU00221"/>
    </source>
</evidence>
<dbReference type="InterPro" id="IPR015943">
    <property type="entry name" value="WD40/YVTN_repeat-like_dom_sf"/>
</dbReference>
<dbReference type="Pfam" id="PF00400">
    <property type="entry name" value="WD40"/>
    <property type="match status" value="7"/>
</dbReference>
<dbReference type="SUPFAM" id="SSF101908">
    <property type="entry name" value="Putative isomerase YbhE"/>
    <property type="match status" value="1"/>
</dbReference>
<dbReference type="CDD" id="cd00200">
    <property type="entry name" value="WD40"/>
    <property type="match status" value="2"/>
</dbReference>
<dbReference type="InterPro" id="IPR011047">
    <property type="entry name" value="Quinoprotein_ADH-like_sf"/>
</dbReference>
<keyword evidence="6" id="KW-1185">Reference proteome</keyword>
<comment type="caution">
    <text evidence="5">The sequence shown here is derived from an EMBL/GenBank/DDBJ whole genome shotgun (WGS) entry which is preliminary data.</text>
</comment>
<protein>
    <submittedName>
        <fullName evidence="5">AAA family ATPase</fullName>
    </submittedName>
</protein>
<evidence type="ECO:0000256" key="2">
    <source>
        <dbReference type="ARBA" id="ARBA00022737"/>
    </source>
</evidence>